<dbReference type="SUPFAM" id="SSF51735">
    <property type="entry name" value="NAD(P)-binding Rossmann-fold domains"/>
    <property type="match status" value="1"/>
</dbReference>
<dbReference type="PANTHER" id="PTHR42760:SF115">
    <property type="entry name" value="3-OXOACYL-[ACYL-CARRIER-PROTEIN] REDUCTASE FABG"/>
    <property type="match status" value="1"/>
</dbReference>
<gene>
    <name evidence="3" type="ORF">AUR66_06675</name>
</gene>
<evidence type="ECO:0000313" key="3">
    <source>
        <dbReference type="EMBL" id="KTG30694.1"/>
    </source>
</evidence>
<protein>
    <recommendedName>
        <fullName evidence="5">3-ketoacyl-ACP reductase</fullName>
    </recommendedName>
</protein>
<dbReference type="Pfam" id="PF13561">
    <property type="entry name" value="adh_short_C2"/>
    <property type="match status" value="1"/>
</dbReference>
<accession>A0A0W1SW42</accession>
<comment type="similarity">
    <text evidence="1">Belongs to the short-chain dehydrogenases/reductases (SDR) family.</text>
</comment>
<organism evidence="3 4">
    <name type="scientific">Haloferax profundi</name>
    <dbReference type="NCBI Taxonomy" id="1544718"/>
    <lineage>
        <taxon>Archaea</taxon>
        <taxon>Methanobacteriati</taxon>
        <taxon>Methanobacteriota</taxon>
        <taxon>Stenosarchaea group</taxon>
        <taxon>Halobacteria</taxon>
        <taxon>Halobacteriales</taxon>
        <taxon>Haloferacaceae</taxon>
        <taxon>Haloferax</taxon>
    </lineage>
</organism>
<reference evidence="3 4" key="1">
    <citation type="submission" date="2015-12" db="EMBL/GenBank/DDBJ databases">
        <title>Haloferax profundi sp. nov. isolated from the Discovery deep brine-seawater interface in the Red Sea.</title>
        <authorList>
            <person name="Zhang G."/>
            <person name="Stingl U."/>
            <person name="Rashid M."/>
        </authorList>
    </citation>
    <scope>NUCLEOTIDE SEQUENCE [LARGE SCALE GENOMIC DNA]</scope>
    <source>
        <strain evidence="3 4">SB29</strain>
    </source>
</reference>
<dbReference type="EMBL" id="LOPV01000031">
    <property type="protein sequence ID" value="KTG30694.1"/>
    <property type="molecule type" value="Genomic_DNA"/>
</dbReference>
<dbReference type="PANTHER" id="PTHR42760">
    <property type="entry name" value="SHORT-CHAIN DEHYDROGENASES/REDUCTASES FAMILY MEMBER"/>
    <property type="match status" value="1"/>
</dbReference>
<name>A0A0W1SW42_9EURY</name>
<keyword evidence="4" id="KW-1185">Reference proteome</keyword>
<dbReference type="PRINTS" id="PR00081">
    <property type="entry name" value="GDHRDH"/>
</dbReference>
<proteinExistence type="inferred from homology"/>
<dbReference type="GO" id="GO:0016616">
    <property type="term" value="F:oxidoreductase activity, acting on the CH-OH group of donors, NAD or NADP as acceptor"/>
    <property type="evidence" value="ECO:0007669"/>
    <property type="project" value="TreeGrafter"/>
</dbReference>
<sequence length="168" mass="17820">MVNNAGIFRGEEFLDVREEGLQQFLDVNVKGVFFGSQVAAERMLDSDGGSIVNMSSIGSIRALGAYTAYDLTKGAVTSMTYSLADRFGDAGIRVNAILPGIIGTAMTEEDVPIVGTDHGDQYAKESIPMERFGRPEEVAEAALFLASDQSSYVNGESLVVDGGVTHTG</sequence>
<dbReference type="InterPro" id="IPR002347">
    <property type="entry name" value="SDR_fam"/>
</dbReference>
<evidence type="ECO:0000256" key="1">
    <source>
        <dbReference type="ARBA" id="ARBA00006484"/>
    </source>
</evidence>
<dbReference type="Proteomes" id="UP000053157">
    <property type="component" value="Unassembled WGS sequence"/>
</dbReference>
<evidence type="ECO:0000256" key="2">
    <source>
        <dbReference type="ARBA" id="ARBA00023002"/>
    </source>
</evidence>
<evidence type="ECO:0000313" key="4">
    <source>
        <dbReference type="Proteomes" id="UP000053157"/>
    </source>
</evidence>
<dbReference type="Gene3D" id="3.40.50.720">
    <property type="entry name" value="NAD(P)-binding Rossmann-like Domain"/>
    <property type="match status" value="1"/>
</dbReference>
<comment type="caution">
    <text evidence="3">The sequence shown here is derived from an EMBL/GenBank/DDBJ whole genome shotgun (WGS) entry which is preliminary data.</text>
</comment>
<keyword evidence="2" id="KW-0560">Oxidoreductase</keyword>
<evidence type="ECO:0008006" key="5">
    <source>
        <dbReference type="Google" id="ProtNLM"/>
    </source>
</evidence>
<dbReference type="AlphaFoldDB" id="A0A0W1SW42"/>
<dbReference type="InterPro" id="IPR036291">
    <property type="entry name" value="NAD(P)-bd_dom_sf"/>
</dbReference>
<dbReference type="CDD" id="cd05233">
    <property type="entry name" value="SDR_c"/>
    <property type="match status" value="1"/>
</dbReference>